<dbReference type="PANTHER" id="PTHR35807:SF1">
    <property type="entry name" value="TRANSCRIPTIONAL REGULATOR REDD"/>
    <property type="match status" value="1"/>
</dbReference>
<dbReference type="PROSITE" id="PS51755">
    <property type="entry name" value="OMPR_PHOB"/>
    <property type="match status" value="1"/>
</dbReference>
<comment type="caution">
    <text evidence="10">The sequence shown here is derived from an EMBL/GenBank/DDBJ whole genome shotgun (WGS) entry which is preliminary data.</text>
</comment>
<evidence type="ECO:0000256" key="4">
    <source>
        <dbReference type="ARBA" id="ARBA00023125"/>
    </source>
</evidence>
<feature type="region of interest" description="Disordered" evidence="8">
    <location>
        <begin position="1"/>
        <end position="92"/>
    </location>
</feature>
<dbReference type="Pfam" id="PF03704">
    <property type="entry name" value="BTAD"/>
    <property type="match status" value="1"/>
</dbReference>
<dbReference type="InterPro" id="IPR001867">
    <property type="entry name" value="OmpR/PhoB-type_DNA-bd"/>
</dbReference>
<dbReference type="InterPro" id="IPR016032">
    <property type="entry name" value="Sig_transdc_resp-reg_C-effctor"/>
</dbReference>
<dbReference type="CDD" id="cd15831">
    <property type="entry name" value="BTAD"/>
    <property type="match status" value="1"/>
</dbReference>
<dbReference type="EMBL" id="JAVREM010000122">
    <property type="protein sequence ID" value="MDT0323566.1"/>
    <property type="molecule type" value="Genomic_DNA"/>
</dbReference>
<evidence type="ECO:0000256" key="6">
    <source>
        <dbReference type="PROSITE-ProRule" id="PRU00339"/>
    </source>
</evidence>
<keyword evidence="11" id="KW-1185">Reference proteome</keyword>
<reference evidence="11" key="1">
    <citation type="submission" date="2023-07" db="EMBL/GenBank/DDBJ databases">
        <title>30 novel species of actinomycetes from the DSMZ collection.</title>
        <authorList>
            <person name="Nouioui I."/>
        </authorList>
    </citation>
    <scope>NUCLEOTIDE SEQUENCE [LARGE SCALE GENOMIC DNA]</scope>
    <source>
        <strain evidence="11">DSM 44918</strain>
    </source>
</reference>
<dbReference type="SUPFAM" id="SSF52540">
    <property type="entry name" value="P-loop containing nucleoside triphosphate hydrolases"/>
    <property type="match status" value="1"/>
</dbReference>
<dbReference type="InterPro" id="IPR051677">
    <property type="entry name" value="AfsR-DnrI-RedD_regulator"/>
</dbReference>
<name>A0ABU2M177_9ACTN</name>
<evidence type="ECO:0000259" key="9">
    <source>
        <dbReference type="PROSITE" id="PS51755"/>
    </source>
</evidence>
<protein>
    <submittedName>
        <fullName evidence="10">BTAD domain-containing putative transcriptional regulator</fullName>
    </submittedName>
</protein>
<dbReference type="SUPFAM" id="SSF46894">
    <property type="entry name" value="C-terminal effector domain of the bipartite response regulators"/>
    <property type="match status" value="1"/>
</dbReference>
<dbReference type="PANTHER" id="PTHR35807">
    <property type="entry name" value="TRANSCRIPTIONAL REGULATOR REDD-RELATED"/>
    <property type="match status" value="1"/>
</dbReference>
<dbReference type="InterPro" id="IPR036388">
    <property type="entry name" value="WH-like_DNA-bd_sf"/>
</dbReference>
<dbReference type="InterPro" id="IPR019734">
    <property type="entry name" value="TPR_rpt"/>
</dbReference>
<dbReference type="InterPro" id="IPR005158">
    <property type="entry name" value="BTAD"/>
</dbReference>
<dbReference type="Pfam" id="PF13424">
    <property type="entry name" value="TPR_12"/>
    <property type="match status" value="2"/>
</dbReference>
<dbReference type="SMART" id="SM00028">
    <property type="entry name" value="TPR"/>
    <property type="match status" value="4"/>
</dbReference>
<evidence type="ECO:0000256" key="3">
    <source>
        <dbReference type="ARBA" id="ARBA00023015"/>
    </source>
</evidence>
<proteinExistence type="inferred from homology"/>
<dbReference type="InterPro" id="IPR027417">
    <property type="entry name" value="P-loop_NTPase"/>
</dbReference>
<comment type="similarity">
    <text evidence="1">Belongs to the AfsR/DnrI/RedD regulatory family.</text>
</comment>
<keyword evidence="2" id="KW-0902">Two-component regulatory system</keyword>
<gene>
    <name evidence="10" type="ORF">RNC47_35220</name>
</gene>
<organism evidence="10 11">
    <name type="scientific">Streptomyces millisiae</name>
    <dbReference type="NCBI Taxonomy" id="3075542"/>
    <lineage>
        <taxon>Bacteria</taxon>
        <taxon>Bacillati</taxon>
        <taxon>Actinomycetota</taxon>
        <taxon>Actinomycetes</taxon>
        <taxon>Kitasatosporales</taxon>
        <taxon>Streptomycetaceae</taxon>
        <taxon>Streptomyces</taxon>
    </lineage>
</organism>
<keyword evidence="4 7" id="KW-0238">DNA-binding</keyword>
<evidence type="ECO:0000256" key="8">
    <source>
        <dbReference type="SAM" id="MobiDB-lite"/>
    </source>
</evidence>
<evidence type="ECO:0000256" key="2">
    <source>
        <dbReference type="ARBA" id="ARBA00023012"/>
    </source>
</evidence>
<feature type="repeat" description="TPR" evidence="6">
    <location>
        <begin position="981"/>
        <end position="1014"/>
    </location>
</feature>
<dbReference type="Pfam" id="PF00486">
    <property type="entry name" value="Trans_reg_C"/>
    <property type="match status" value="1"/>
</dbReference>
<evidence type="ECO:0000313" key="11">
    <source>
        <dbReference type="Proteomes" id="UP001183420"/>
    </source>
</evidence>
<dbReference type="Proteomes" id="UP001183420">
    <property type="component" value="Unassembled WGS sequence"/>
</dbReference>
<dbReference type="Gene3D" id="1.25.40.10">
    <property type="entry name" value="Tetratricopeptide repeat domain"/>
    <property type="match status" value="3"/>
</dbReference>
<keyword evidence="3" id="KW-0805">Transcription regulation</keyword>
<evidence type="ECO:0000313" key="10">
    <source>
        <dbReference type="EMBL" id="MDT0323566.1"/>
    </source>
</evidence>
<feature type="repeat" description="TPR" evidence="6">
    <location>
        <begin position="941"/>
        <end position="974"/>
    </location>
</feature>
<dbReference type="SUPFAM" id="SSF48452">
    <property type="entry name" value="TPR-like"/>
    <property type="match status" value="2"/>
</dbReference>
<feature type="compositionally biased region" description="Basic residues" evidence="8">
    <location>
        <begin position="70"/>
        <end position="83"/>
    </location>
</feature>
<keyword evidence="6" id="KW-0802">TPR repeat</keyword>
<accession>A0ABU2M177</accession>
<feature type="DNA-binding region" description="OmpR/PhoB-type" evidence="7">
    <location>
        <begin position="119"/>
        <end position="234"/>
    </location>
</feature>
<dbReference type="PROSITE" id="PS50005">
    <property type="entry name" value="TPR"/>
    <property type="match status" value="2"/>
</dbReference>
<evidence type="ECO:0000256" key="5">
    <source>
        <dbReference type="ARBA" id="ARBA00023163"/>
    </source>
</evidence>
<sequence>MPRRSAPGVGRELSADRHGSARPRSGPLRAGCSPARPSHAAARGHRRGRWVGAAPHGHAGRALFAPRAQRGPRKRARDRRRRCAAAPATATAPPVRGCAAGTRLCGPQAARLAGLDNNWPALTAGAIVDGVQFRLLGPVGVWHAGRRIGPVTAPQRSVLAVLLLDAGRAVPERRLVHALWGDARPQGAAEAVRGHVARLRRMVAPLGGPEVSDTRDGYCLTVHRRQVDLYRFRELVRRASAGDRDPERAAALLRSALALWHGPALADVAGRWLPEEVAPGIDEERLSAVEQRAEFELLLGRQQEVASELRTLVAQHPLRERLLALLMAALQRSGARADALAVYRRARERFAEDLGIEPGGRLRRMYEVIADGRELPLELVGGDPRVGLVGQGAVSEPLPVPHQLPPDTEAFTGREPELAALDGMFPTSGPRPSGRAAVCVITGAGGVGKTALAVHWAHRARRRFPDGQLYVDLLGFGPTQLARPPAETVRLFLDALGVPPQRIPVSVEAQVGLYRSLMTGRRMLILLDNAADSEQVRPLLPGSPGCLVLVTSRVEPTALIAAEGARTLPLDVLSAAQSRELLLRRLAARQVAADEDVVGDVVSRCAGLPLALSIVAARTQARPGFGLEALIGGLDGAVAGLDVFDGGDPATNVRTVFSWSYRALSQEAARLFRLLGLLRGPEISVAGAASLAGVPVRQANRLLAELGRAHLTIERAPGRYGWHDLLWVYARELTEAQDSGVERQEARHRLFDHYLTSAATGAEYLDEHHRIPLVPTPPRPGVTPARITDEAQARAWFGRECPLLLAAIRQAQLLGFDAHAWQLASVLRGYLTQQGQLEDQATSHRIALTAAGRVGDSNARAHAHLGLGQALMRLGSDEEADAHLGSALLLFAETGNLVGQAVSHIYLSMLQDRDGDYATGLHHNEQALLLYRQAGHRSGEARSMNNIGWCHAQLGSYEMALRCCEEALDIQREQGNLAGEAAAQDSLGYIHHLMGRHEEAIDYYERALRWRRDARRVPAALTLSRLGEAQLAAGRRAAGLATLRRALELLDAMAPGEAAPVRARIAELTEERDPEGVVDG</sequence>
<dbReference type="PRINTS" id="PR00364">
    <property type="entry name" value="DISEASERSIST"/>
</dbReference>
<dbReference type="SMART" id="SM01043">
    <property type="entry name" value="BTAD"/>
    <property type="match status" value="1"/>
</dbReference>
<keyword evidence="5" id="KW-0804">Transcription</keyword>
<dbReference type="Gene3D" id="1.10.10.10">
    <property type="entry name" value="Winged helix-like DNA-binding domain superfamily/Winged helix DNA-binding domain"/>
    <property type="match status" value="1"/>
</dbReference>
<evidence type="ECO:0000256" key="1">
    <source>
        <dbReference type="ARBA" id="ARBA00005820"/>
    </source>
</evidence>
<evidence type="ECO:0000256" key="7">
    <source>
        <dbReference type="PROSITE-ProRule" id="PRU01091"/>
    </source>
</evidence>
<feature type="domain" description="OmpR/PhoB-type" evidence="9">
    <location>
        <begin position="119"/>
        <end position="234"/>
    </location>
</feature>
<dbReference type="InterPro" id="IPR011990">
    <property type="entry name" value="TPR-like_helical_dom_sf"/>
</dbReference>
<dbReference type="Gene3D" id="3.40.50.300">
    <property type="entry name" value="P-loop containing nucleotide triphosphate hydrolases"/>
    <property type="match status" value="1"/>
</dbReference>
<dbReference type="SMART" id="SM00862">
    <property type="entry name" value="Trans_reg_C"/>
    <property type="match status" value="1"/>
</dbReference>